<reference evidence="3 4" key="1">
    <citation type="submission" date="2019-07" db="EMBL/GenBank/DDBJ databases">
        <title>Ln-dependent methylotrophs.</title>
        <authorList>
            <person name="Tani A."/>
        </authorList>
    </citation>
    <scope>NUCLEOTIDE SEQUENCE [LARGE SCALE GENOMIC DNA]</scope>
    <source>
        <strain evidence="3 4">SM12</strain>
    </source>
</reference>
<keyword evidence="4" id="KW-1185">Reference proteome</keyword>
<dbReference type="Proteomes" id="UP000316801">
    <property type="component" value="Unassembled WGS sequence"/>
</dbReference>
<sequence>MTDPQAMNEAQVHASRASEEGSAAIRAELSALRAEIASIREGLSDFGSETYAAVRERAGTAAAYVQEETSSVAGVIREHPATATTLMTLVGGIGFAIGYLVASTSLEQKQAWYRRYYS</sequence>
<proteinExistence type="predicted"/>
<evidence type="ECO:0000313" key="4">
    <source>
        <dbReference type="Proteomes" id="UP000316801"/>
    </source>
</evidence>
<dbReference type="EMBL" id="VJMG01000053">
    <property type="protein sequence ID" value="TRL36495.1"/>
    <property type="molecule type" value="Genomic_DNA"/>
</dbReference>
<evidence type="ECO:0000256" key="1">
    <source>
        <dbReference type="SAM" id="MobiDB-lite"/>
    </source>
</evidence>
<evidence type="ECO:0000256" key="2">
    <source>
        <dbReference type="SAM" id="Phobius"/>
    </source>
</evidence>
<dbReference type="RefSeq" id="WP_143126545.1">
    <property type="nucleotide sequence ID" value="NZ_VJMG01000053.1"/>
</dbReference>
<accession>A0A549T3N0</accession>
<evidence type="ECO:0000313" key="3">
    <source>
        <dbReference type="EMBL" id="TRL36495.1"/>
    </source>
</evidence>
<keyword evidence="2" id="KW-0472">Membrane</keyword>
<name>A0A549T3N0_9HYPH</name>
<dbReference type="AlphaFoldDB" id="A0A549T3N0"/>
<comment type="caution">
    <text evidence="3">The sequence shown here is derived from an EMBL/GenBank/DDBJ whole genome shotgun (WGS) entry which is preliminary data.</text>
</comment>
<feature type="region of interest" description="Disordered" evidence="1">
    <location>
        <begin position="1"/>
        <end position="21"/>
    </location>
</feature>
<protein>
    <submittedName>
        <fullName evidence="3">Uncharacterized protein</fullName>
    </submittedName>
</protein>
<feature type="transmembrane region" description="Helical" evidence="2">
    <location>
        <begin position="86"/>
        <end position="106"/>
    </location>
</feature>
<organism evidence="3 4">
    <name type="scientific">Rhizobium straminoryzae</name>
    <dbReference type="NCBI Taxonomy" id="1387186"/>
    <lineage>
        <taxon>Bacteria</taxon>
        <taxon>Pseudomonadati</taxon>
        <taxon>Pseudomonadota</taxon>
        <taxon>Alphaproteobacteria</taxon>
        <taxon>Hyphomicrobiales</taxon>
        <taxon>Rhizobiaceae</taxon>
        <taxon>Rhizobium/Agrobacterium group</taxon>
        <taxon>Rhizobium</taxon>
    </lineage>
</organism>
<gene>
    <name evidence="3" type="ORF">FNA46_17755</name>
</gene>
<keyword evidence="2" id="KW-0812">Transmembrane</keyword>
<keyword evidence="2" id="KW-1133">Transmembrane helix</keyword>